<feature type="domain" description="Transthyretin/hydroxyisourate hydrolase" evidence="9">
    <location>
        <begin position="179"/>
        <end position="275"/>
    </location>
</feature>
<dbReference type="Gene3D" id="2.60.40.180">
    <property type="entry name" value="Transthyretin/hydroxyisourate hydrolase domain"/>
    <property type="match status" value="1"/>
</dbReference>
<evidence type="ECO:0000256" key="7">
    <source>
        <dbReference type="ARBA" id="ARBA00022801"/>
    </source>
</evidence>
<evidence type="ECO:0000256" key="1">
    <source>
        <dbReference type="ARBA" id="ARBA00001043"/>
    </source>
</evidence>
<evidence type="ECO:0000256" key="8">
    <source>
        <dbReference type="SAM" id="MobiDB-lite"/>
    </source>
</evidence>
<dbReference type="AlphaFoldDB" id="A0A182TJD2"/>
<evidence type="ECO:0000313" key="11">
    <source>
        <dbReference type="Proteomes" id="UP000075902"/>
    </source>
</evidence>
<keyword evidence="7" id="KW-0378">Hydrolase</keyword>
<dbReference type="Proteomes" id="UP000075902">
    <property type="component" value="Unassembled WGS sequence"/>
</dbReference>
<evidence type="ECO:0000256" key="3">
    <source>
        <dbReference type="ARBA" id="ARBA00009850"/>
    </source>
</evidence>
<dbReference type="GO" id="GO:0033971">
    <property type="term" value="F:hydroxyisourate hydrolase activity"/>
    <property type="evidence" value="ECO:0007669"/>
    <property type="project" value="UniProtKB-EC"/>
</dbReference>
<proteinExistence type="inferred from homology"/>
<comment type="subunit">
    <text evidence="4">Homotetramer.</text>
</comment>
<sequence>MSIARFLIYGLELLTIIILGFQCLLDRCKRLQYKVRVEGRVTRVRADLMTDYTLTRGGSFTRSCQTSRSALITAESDRPVAAVRRSGRLPITTATTIRMPRLADGGNEPGVAKPCATSPAVPPAVAGPSKPRPSSSIREATELGAKPKRPIVFPRTSFLDTDSSTEEGGTVVQTTASVHPVPVTLYVRAASQSWTKVSTGITDGDGRFRSFFADGQPGLAAGVYKLHFDVGPYFRGRSVESLYPFIEIVFTVADPTQHYHIPLLLNPFGYSTYRGS</sequence>
<reference evidence="11" key="1">
    <citation type="submission" date="2014-01" db="EMBL/GenBank/DDBJ databases">
        <title>The Genome Sequence of Anopheles melas CM1001059_A (V2).</title>
        <authorList>
            <consortium name="The Broad Institute Genomics Platform"/>
            <person name="Neafsey D.E."/>
            <person name="Besansky N."/>
            <person name="Howell P."/>
            <person name="Walton C."/>
            <person name="Young S.K."/>
            <person name="Zeng Q."/>
            <person name="Gargeya S."/>
            <person name="Fitzgerald M."/>
            <person name="Haas B."/>
            <person name="Abouelleil A."/>
            <person name="Allen A.W."/>
            <person name="Alvarado L."/>
            <person name="Arachchi H.M."/>
            <person name="Berlin A.M."/>
            <person name="Chapman S.B."/>
            <person name="Gainer-Dewar J."/>
            <person name="Goldberg J."/>
            <person name="Griggs A."/>
            <person name="Gujja S."/>
            <person name="Hansen M."/>
            <person name="Howarth C."/>
            <person name="Imamovic A."/>
            <person name="Ireland A."/>
            <person name="Larimer J."/>
            <person name="McCowan C."/>
            <person name="Murphy C."/>
            <person name="Pearson M."/>
            <person name="Poon T.W."/>
            <person name="Priest M."/>
            <person name="Roberts A."/>
            <person name="Saif S."/>
            <person name="Shea T."/>
            <person name="Sisk P."/>
            <person name="Sykes S."/>
            <person name="Wortman J."/>
            <person name="Nusbaum C."/>
            <person name="Birren B."/>
        </authorList>
    </citation>
    <scope>NUCLEOTIDE SEQUENCE [LARGE SCALE GENOMIC DNA]</scope>
    <source>
        <strain evidence="11">CM1001059</strain>
    </source>
</reference>
<comment type="function">
    <text evidence="2">Catalyzes the hydrolysis of 5-hydroxyisourate (HIU) to 2-oxo-4-hydroxy-4-carboxy-5-ureidoimidazoline (OHCU).</text>
</comment>
<dbReference type="InterPro" id="IPR036817">
    <property type="entry name" value="Transthyretin/HIU_hydrolase_sf"/>
</dbReference>
<comment type="similarity">
    <text evidence="3">Belongs to the transthyretin family. 5-hydroxyisourate hydrolase subfamily.</text>
</comment>
<dbReference type="PANTHER" id="PTHR10395">
    <property type="entry name" value="URICASE AND TRANSTHYRETIN-RELATED"/>
    <property type="match status" value="1"/>
</dbReference>
<dbReference type="EnsemblMetazoa" id="AMEC003366-RA">
    <property type="protein sequence ID" value="AMEC003366-PA"/>
    <property type="gene ID" value="AMEC003366"/>
</dbReference>
<dbReference type="PANTHER" id="PTHR10395:SF7">
    <property type="entry name" value="5-HYDROXYISOURATE HYDROLASE"/>
    <property type="match status" value="1"/>
</dbReference>
<dbReference type="CDD" id="cd05822">
    <property type="entry name" value="TLP_HIUase"/>
    <property type="match status" value="1"/>
</dbReference>
<name>A0A182TJD2_9DIPT</name>
<evidence type="ECO:0000259" key="9">
    <source>
        <dbReference type="Pfam" id="PF00576"/>
    </source>
</evidence>
<dbReference type="InterPro" id="IPR023416">
    <property type="entry name" value="Transthyretin/HIU_hydrolase_d"/>
</dbReference>
<accession>A0A182TJD2</accession>
<dbReference type="InterPro" id="IPR014306">
    <property type="entry name" value="Hydroxyisourate_hydrolase"/>
</dbReference>
<keyword evidence="11" id="KW-1185">Reference proteome</keyword>
<evidence type="ECO:0000313" key="10">
    <source>
        <dbReference type="EnsemblMetazoa" id="AMEC003366-PA"/>
    </source>
</evidence>
<evidence type="ECO:0000256" key="4">
    <source>
        <dbReference type="ARBA" id="ARBA00011881"/>
    </source>
</evidence>
<dbReference type="EC" id="3.5.2.17" evidence="5"/>
<reference evidence="10" key="2">
    <citation type="submission" date="2020-05" db="UniProtKB">
        <authorList>
            <consortium name="EnsemblMetazoa"/>
        </authorList>
    </citation>
    <scope>IDENTIFICATION</scope>
    <source>
        <strain evidence="10">CM1001059</strain>
    </source>
</reference>
<dbReference type="GO" id="GO:0006144">
    <property type="term" value="P:purine nucleobase metabolic process"/>
    <property type="evidence" value="ECO:0007669"/>
    <property type="project" value="UniProtKB-KW"/>
</dbReference>
<comment type="catalytic activity">
    <reaction evidence="1">
        <text>5-hydroxyisourate + H2O = 5-hydroxy-2-oxo-4-ureido-2,5-dihydro-1H-imidazole-5-carboxylate + H(+)</text>
        <dbReference type="Rhea" id="RHEA:23736"/>
        <dbReference type="ChEBI" id="CHEBI:15377"/>
        <dbReference type="ChEBI" id="CHEBI:15378"/>
        <dbReference type="ChEBI" id="CHEBI:18072"/>
        <dbReference type="ChEBI" id="CHEBI:58639"/>
        <dbReference type="EC" id="3.5.2.17"/>
    </reaction>
</comment>
<dbReference type="Pfam" id="PF00576">
    <property type="entry name" value="Transthyretin"/>
    <property type="match status" value="1"/>
</dbReference>
<dbReference type="SUPFAM" id="SSF49472">
    <property type="entry name" value="Transthyretin (synonym: prealbumin)"/>
    <property type="match status" value="1"/>
</dbReference>
<protein>
    <recommendedName>
        <fullName evidence="5">hydroxyisourate hydrolase</fullName>
        <ecNumber evidence="5">3.5.2.17</ecNumber>
    </recommendedName>
</protein>
<evidence type="ECO:0000256" key="5">
    <source>
        <dbReference type="ARBA" id="ARBA00012609"/>
    </source>
</evidence>
<evidence type="ECO:0000256" key="6">
    <source>
        <dbReference type="ARBA" id="ARBA00022631"/>
    </source>
</evidence>
<evidence type="ECO:0000256" key="2">
    <source>
        <dbReference type="ARBA" id="ARBA00002704"/>
    </source>
</evidence>
<organism evidence="10 11">
    <name type="scientific">Anopheles melas</name>
    <dbReference type="NCBI Taxonomy" id="34690"/>
    <lineage>
        <taxon>Eukaryota</taxon>
        <taxon>Metazoa</taxon>
        <taxon>Ecdysozoa</taxon>
        <taxon>Arthropoda</taxon>
        <taxon>Hexapoda</taxon>
        <taxon>Insecta</taxon>
        <taxon>Pterygota</taxon>
        <taxon>Neoptera</taxon>
        <taxon>Endopterygota</taxon>
        <taxon>Diptera</taxon>
        <taxon>Nematocera</taxon>
        <taxon>Culicoidea</taxon>
        <taxon>Culicidae</taxon>
        <taxon>Anophelinae</taxon>
        <taxon>Anopheles</taxon>
    </lineage>
</organism>
<feature type="region of interest" description="Disordered" evidence="8">
    <location>
        <begin position="101"/>
        <end position="138"/>
    </location>
</feature>
<feature type="compositionally biased region" description="Low complexity" evidence="8">
    <location>
        <begin position="114"/>
        <end position="129"/>
    </location>
</feature>
<dbReference type="NCBIfam" id="TIGR02962">
    <property type="entry name" value="hdxy_isourate"/>
    <property type="match status" value="1"/>
</dbReference>
<dbReference type="STRING" id="34690.A0A182TJD2"/>
<keyword evidence="6" id="KW-0659">Purine metabolism</keyword>
<dbReference type="VEuPathDB" id="VectorBase:AMEC003366"/>